<dbReference type="STRING" id="1579979.WM2015_1035"/>
<protein>
    <submittedName>
        <fullName evidence="1">Uncharacterized protein</fullName>
    </submittedName>
</protein>
<dbReference type="Gene3D" id="2.40.128.110">
    <property type="entry name" value="Lipid/polyisoprenoid-binding, YceI-like"/>
    <property type="match status" value="1"/>
</dbReference>
<keyword evidence="2" id="KW-1185">Reference proteome</keyword>
<dbReference type="KEGG" id="wma:WM2015_1035"/>
<proteinExistence type="predicted"/>
<evidence type="ECO:0000313" key="1">
    <source>
        <dbReference type="EMBL" id="AKS41412.1"/>
    </source>
</evidence>
<gene>
    <name evidence="1" type="ORF">WM2015_1035</name>
</gene>
<dbReference type="InterPro" id="IPR007372">
    <property type="entry name" value="Lipid/polyisoprenoid-bd_YceI"/>
</dbReference>
<dbReference type="PANTHER" id="PTHR34406">
    <property type="entry name" value="PROTEIN YCEI"/>
    <property type="match status" value="1"/>
</dbReference>
<evidence type="ECO:0000313" key="2">
    <source>
        <dbReference type="Proteomes" id="UP000066624"/>
    </source>
</evidence>
<dbReference type="InterPro" id="IPR036761">
    <property type="entry name" value="TTHA0802/YceI-like_sf"/>
</dbReference>
<dbReference type="SUPFAM" id="SSF101874">
    <property type="entry name" value="YceI-like"/>
    <property type="match status" value="1"/>
</dbReference>
<dbReference type="PANTHER" id="PTHR34406:SF1">
    <property type="entry name" value="PROTEIN YCEI"/>
    <property type="match status" value="1"/>
</dbReference>
<dbReference type="EMBL" id="CP012154">
    <property type="protein sequence ID" value="AKS41412.1"/>
    <property type="molecule type" value="Genomic_DNA"/>
</dbReference>
<sequence length="185" mass="20612">MRPIILMVLFSLWPGLALAEPCWWSDADHGQLGFVGQIEGRAFDGRFTAFAVSVCLDEADKLASARIRVEVDTASADSGNPDRDRMMSGSSFFASRDFPTAVWQTESLRPDGEGFLAFGELELRGIRVEQPVELRFDFSSEVPRLSGEARVSRLAYEVGTGEFADPDFIADTVDVHFELDLREQR</sequence>
<name>A0A0K0XUW2_9GAMM</name>
<dbReference type="AlphaFoldDB" id="A0A0K0XUW2"/>
<organism evidence="1 2">
    <name type="scientific">Wenzhouxiangella marina</name>
    <dbReference type="NCBI Taxonomy" id="1579979"/>
    <lineage>
        <taxon>Bacteria</taxon>
        <taxon>Pseudomonadati</taxon>
        <taxon>Pseudomonadota</taxon>
        <taxon>Gammaproteobacteria</taxon>
        <taxon>Chromatiales</taxon>
        <taxon>Wenzhouxiangellaceae</taxon>
        <taxon>Wenzhouxiangella</taxon>
    </lineage>
</organism>
<reference evidence="1 2" key="1">
    <citation type="submission" date="2015-07" db="EMBL/GenBank/DDBJ databases">
        <authorList>
            <person name="Noorani M."/>
        </authorList>
    </citation>
    <scope>NUCLEOTIDE SEQUENCE [LARGE SCALE GENOMIC DNA]</scope>
    <source>
        <strain evidence="1 2">KCTC 42284</strain>
    </source>
</reference>
<dbReference type="SMART" id="SM00867">
    <property type="entry name" value="YceI"/>
    <property type="match status" value="1"/>
</dbReference>
<dbReference type="RefSeq" id="WP_049725051.1">
    <property type="nucleotide sequence ID" value="NZ_CP012154.1"/>
</dbReference>
<dbReference type="Proteomes" id="UP000066624">
    <property type="component" value="Chromosome"/>
</dbReference>
<dbReference type="Pfam" id="PF04264">
    <property type="entry name" value="YceI"/>
    <property type="match status" value="1"/>
</dbReference>
<accession>A0A0K0XUW2</accession>